<dbReference type="Proteomes" id="UP000800235">
    <property type="component" value="Unassembled WGS sequence"/>
</dbReference>
<sequence length="620" mass="70894">MHRVALTMQRLPSLGIYTYERLPSSSSFRTLELLPGTGEDEVSYHLHVSDWNHPIAYEAISYAWGDNNLKVSTLCSDKDLQVTPNLRDALLRMRYPDQSRYLWADAACIDQSNARERGHQVENMRQIYESATAVLVWLGEDEDGHIGRASLAMNELASRICERAGMSMSQVSTVDDLYDIIPRPQFRDLVLDHDDSQASLKWFFSRPWFGRLWVLQEVSSNPRVEIFCGIHILSWETVSLTAEYIASYPHVRAEFFSSNVLNAELMRNRVAHRRYTLPLLMSRARDFQTTNPLDKIYALLGMPQLTRLSPNIEANYFLSQTDLYLQVSKRCILDSGDLEILEFAQHLRQVEQDFPTWVPRWDQRKHTNAIQIPDYPAWTASRSRALSTSVDSNTPTMKLSGLALDVITRAEEIDLDQWVDPKDSAQQTLSLLHFLTAWCDDENSSPRASDTDNGRLLAVATTLASGLYYSCKITERPGRFLRDFNTHIAWVVYYSAPEDLASVHPALLEIARQTTRLVDEETEPGIQQGYWKDCVGWIRETSFHRSIFSTGNGYVGLGSNALRVDDVVCVLFGGRVPFVLRPCGGYYQFVGDAYVHGMMDGEAMDRYEKGEYREQIFEIR</sequence>
<dbReference type="Pfam" id="PF26639">
    <property type="entry name" value="Het-6_barrel"/>
    <property type="match status" value="1"/>
</dbReference>
<reference evidence="2" key="1">
    <citation type="journal article" date="2020" name="Stud. Mycol.">
        <title>101 Dothideomycetes genomes: a test case for predicting lifestyles and emergence of pathogens.</title>
        <authorList>
            <person name="Haridas S."/>
            <person name="Albert R."/>
            <person name="Binder M."/>
            <person name="Bloem J."/>
            <person name="Labutti K."/>
            <person name="Salamov A."/>
            <person name="Andreopoulos B."/>
            <person name="Baker S."/>
            <person name="Barry K."/>
            <person name="Bills G."/>
            <person name="Bluhm B."/>
            <person name="Cannon C."/>
            <person name="Castanera R."/>
            <person name="Culley D."/>
            <person name="Daum C."/>
            <person name="Ezra D."/>
            <person name="Gonzalez J."/>
            <person name="Henrissat B."/>
            <person name="Kuo A."/>
            <person name="Liang C."/>
            <person name="Lipzen A."/>
            <person name="Lutzoni F."/>
            <person name="Magnuson J."/>
            <person name="Mondo S."/>
            <person name="Nolan M."/>
            <person name="Ohm R."/>
            <person name="Pangilinan J."/>
            <person name="Park H.-J."/>
            <person name="Ramirez L."/>
            <person name="Alfaro M."/>
            <person name="Sun H."/>
            <person name="Tritt A."/>
            <person name="Yoshinaga Y."/>
            <person name="Zwiers L.-H."/>
            <person name="Turgeon B."/>
            <person name="Goodwin S."/>
            <person name="Spatafora J."/>
            <person name="Crous P."/>
            <person name="Grigoriev I."/>
        </authorList>
    </citation>
    <scope>NUCLEOTIDE SEQUENCE</scope>
    <source>
        <strain evidence="2">CBS 130266</strain>
    </source>
</reference>
<dbReference type="InterPro" id="IPR052895">
    <property type="entry name" value="HetReg/Transcr_Mod"/>
</dbReference>
<evidence type="ECO:0000259" key="1">
    <source>
        <dbReference type="Pfam" id="PF06985"/>
    </source>
</evidence>
<name>A0A9P4TUK6_9PEZI</name>
<protein>
    <submittedName>
        <fullName evidence="2">HET-domain-containing protein</fullName>
    </submittedName>
</protein>
<evidence type="ECO:0000313" key="3">
    <source>
        <dbReference type="Proteomes" id="UP000800235"/>
    </source>
</evidence>
<evidence type="ECO:0000313" key="2">
    <source>
        <dbReference type="EMBL" id="KAF2423016.1"/>
    </source>
</evidence>
<dbReference type="Pfam" id="PF06985">
    <property type="entry name" value="HET"/>
    <property type="match status" value="1"/>
</dbReference>
<dbReference type="PANTHER" id="PTHR24148">
    <property type="entry name" value="ANKYRIN REPEAT DOMAIN-CONTAINING PROTEIN 39 HOMOLOG-RELATED"/>
    <property type="match status" value="1"/>
</dbReference>
<gene>
    <name evidence="2" type="ORF">EJ08DRAFT_619143</name>
</gene>
<dbReference type="EMBL" id="MU007086">
    <property type="protein sequence ID" value="KAF2423016.1"/>
    <property type="molecule type" value="Genomic_DNA"/>
</dbReference>
<dbReference type="PANTHER" id="PTHR24148:SF64">
    <property type="entry name" value="HETEROKARYON INCOMPATIBILITY DOMAIN-CONTAINING PROTEIN"/>
    <property type="match status" value="1"/>
</dbReference>
<comment type="caution">
    <text evidence="2">The sequence shown here is derived from an EMBL/GenBank/DDBJ whole genome shotgun (WGS) entry which is preliminary data.</text>
</comment>
<feature type="domain" description="Heterokaryon incompatibility" evidence="1">
    <location>
        <begin position="57"/>
        <end position="217"/>
    </location>
</feature>
<dbReference type="AlphaFoldDB" id="A0A9P4TUK6"/>
<keyword evidence="3" id="KW-1185">Reference proteome</keyword>
<organism evidence="2 3">
    <name type="scientific">Tothia fuscella</name>
    <dbReference type="NCBI Taxonomy" id="1048955"/>
    <lineage>
        <taxon>Eukaryota</taxon>
        <taxon>Fungi</taxon>
        <taxon>Dikarya</taxon>
        <taxon>Ascomycota</taxon>
        <taxon>Pezizomycotina</taxon>
        <taxon>Dothideomycetes</taxon>
        <taxon>Pleosporomycetidae</taxon>
        <taxon>Venturiales</taxon>
        <taxon>Cylindrosympodiaceae</taxon>
        <taxon>Tothia</taxon>
    </lineage>
</organism>
<proteinExistence type="predicted"/>
<accession>A0A9P4TUK6</accession>
<dbReference type="InterPro" id="IPR010730">
    <property type="entry name" value="HET"/>
</dbReference>
<dbReference type="OrthoDB" id="2157530at2759"/>